<reference evidence="3" key="2">
    <citation type="journal article" date="2022" name="Hortic Res">
        <title>The genome of Dioscorea zingiberensis sheds light on the biosynthesis, origin and evolution of the medicinally important diosgenin saponins.</title>
        <authorList>
            <person name="Li Y."/>
            <person name="Tan C."/>
            <person name="Li Z."/>
            <person name="Guo J."/>
            <person name="Li S."/>
            <person name="Chen X."/>
            <person name="Wang C."/>
            <person name="Dai X."/>
            <person name="Yang H."/>
            <person name="Song W."/>
            <person name="Hou L."/>
            <person name="Xu J."/>
            <person name="Tong Z."/>
            <person name="Xu A."/>
            <person name="Yuan X."/>
            <person name="Wang W."/>
            <person name="Yang Q."/>
            <person name="Chen L."/>
            <person name="Sun Z."/>
            <person name="Wang K."/>
            <person name="Pan B."/>
            <person name="Chen J."/>
            <person name="Bao Y."/>
            <person name="Liu F."/>
            <person name="Qi X."/>
            <person name="Gang D.R."/>
            <person name="Wen J."/>
            <person name="Li J."/>
        </authorList>
    </citation>
    <scope>NUCLEOTIDE SEQUENCE</scope>
    <source>
        <strain evidence="3">Dzin_1.0</strain>
    </source>
</reference>
<organism evidence="3 4">
    <name type="scientific">Dioscorea zingiberensis</name>
    <dbReference type="NCBI Taxonomy" id="325984"/>
    <lineage>
        <taxon>Eukaryota</taxon>
        <taxon>Viridiplantae</taxon>
        <taxon>Streptophyta</taxon>
        <taxon>Embryophyta</taxon>
        <taxon>Tracheophyta</taxon>
        <taxon>Spermatophyta</taxon>
        <taxon>Magnoliopsida</taxon>
        <taxon>Liliopsida</taxon>
        <taxon>Dioscoreales</taxon>
        <taxon>Dioscoreaceae</taxon>
        <taxon>Dioscorea</taxon>
    </lineage>
</organism>
<accession>A0A9D5CYV8</accession>
<dbReference type="EMBL" id="JAGGNH010000002">
    <property type="protein sequence ID" value="KAJ0981487.1"/>
    <property type="molecule type" value="Genomic_DNA"/>
</dbReference>
<gene>
    <name evidence="3" type="ORF">J5N97_009742</name>
</gene>
<sequence length="397" mass="44186">MFDMHRFSYFQYGHSVNVRNEWPSGNVHIATTYLSLLPNLDDIRNFNLAKYAFEGMLAAVRTYKISRVKGLKNKCIGGYIWILQLFYLEHLAVGIIHQPLVDRRPAAPHFTLVKTLKIGAVKHITPHGGVGARKVAVFTLLDGAPSHREGQGESSLRTDFNALKMDFKKLVSHVLSTLTDIRQDVVGIFYGQPAANQDAAIDDVKEELASMKKRMDEMQGKLDDYIARDEYATKTGAGTAMDHRENEARDVSQDHRDVATGHGPTAGLDPDLRVTQELHGMRIPHATRSKKELAQGKAAVEPRVRVVSPSFDSVNYPLRSQTEAANKRDTLRSSTKRIPGVQKRSPYVGPSRKVKAKQHKSRPAITQVIDVATGALTRMRWRRMAVAVGGTFQAASP</sequence>
<reference evidence="3" key="1">
    <citation type="submission" date="2021-03" db="EMBL/GenBank/DDBJ databases">
        <authorList>
            <person name="Li Z."/>
            <person name="Yang C."/>
        </authorList>
    </citation>
    <scope>NUCLEOTIDE SEQUENCE</scope>
    <source>
        <strain evidence="3">Dzin_1.0</strain>
        <tissue evidence="3">Leaf</tissue>
    </source>
</reference>
<protein>
    <submittedName>
        <fullName evidence="3">Uncharacterized protein</fullName>
    </submittedName>
</protein>
<proteinExistence type="predicted"/>
<comment type="caution">
    <text evidence="3">The sequence shown here is derived from an EMBL/GenBank/DDBJ whole genome shotgun (WGS) entry which is preliminary data.</text>
</comment>
<feature type="region of interest" description="Disordered" evidence="2">
    <location>
        <begin position="321"/>
        <end position="361"/>
    </location>
</feature>
<feature type="coiled-coil region" evidence="1">
    <location>
        <begin position="194"/>
        <end position="228"/>
    </location>
</feature>
<evidence type="ECO:0000313" key="4">
    <source>
        <dbReference type="Proteomes" id="UP001085076"/>
    </source>
</evidence>
<evidence type="ECO:0000313" key="3">
    <source>
        <dbReference type="EMBL" id="KAJ0981487.1"/>
    </source>
</evidence>
<feature type="compositionally biased region" description="Basic residues" evidence="2">
    <location>
        <begin position="352"/>
        <end position="361"/>
    </location>
</feature>
<evidence type="ECO:0000256" key="1">
    <source>
        <dbReference type="SAM" id="Coils"/>
    </source>
</evidence>
<dbReference type="AlphaFoldDB" id="A0A9D5CYV8"/>
<dbReference type="Proteomes" id="UP001085076">
    <property type="component" value="Miscellaneous, Linkage group lg02"/>
</dbReference>
<name>A0A9D5CYV8_9LILI</name>
<keyword evidence="4" id="KW-1185">Reference proteome</keyword>
<keyword evidence="1" id="KW-0175">Coiled coil</keyword>
<evidence type="ECO:0000256" key="2">
    <source>
        <dbReference type="SAM" id="MobiDB-lite"/>
    </source>
</evidence>